<protein>
    <submittedName>
        <fullName evidence="2">YggT family protein</fullName>
    </submittedName>
</protein>
<reference evidence="2 3" key="1">
    <citation type="submission" date="2019-06" db="EMBL/GenBank/DDBJ databases">
        <title>Sequencing the genomes of 1000 actinobacteria strains.</title>
        <authorList>
            <person name="Klenk H.-P."/>
        </authorList>
    </citation>
    <scope>NUCLEOTIDE SEQUENCE [LARGE SCALE GENOMIC DNA]</scope>
    <source>
        <strain evidence="2 3">DSM 18082</strain>
    </source>
</reference>
<evidence type="ECO:0000313" key="3">
    <source>
        <dbReference type="Proteomes" id="UP000319514"/>
    </source>
</evidence>
<keyword evidence="1" id="KW-0472">Membrane</keyword>
<comment type="caution">
    <text evidence="2">The sequence shown here is derived from an EMBL/GenBank/DDBJ whole genome shotgun (WGS) entry which is preliminary data.</text>
</comment>
<proteinExistence type="predicted"/>
<sequence>MILDAFLSLLRLLVYLFFIALIIRLILDWIQVLAREWRPTGVVLVLAEAVYTVTDPPLKALRRVIPPLSLGSVRLDLAFLVLMLAVSVTLNIL</sequence>
<dbReference type="OrthoDB" id="3216131at2"/>
<accession>A0A542ZKH6</accession>
<dbReference type="EMBL" id="VFOQ01000001">
    <property type="protein sequence ID" value="TQL60861.1"/>
    <property type="molecule type" value="Genomic_DNA"/>
</dbReference>
<dbReference type="Proteomes" id="UP000319514">
    <property type="component" value="Unassembled WGS sequence"/>
</dbReference>
<dbReference type="GO" id="GO:0016020">
    <property type="term" value="C:membrane"/>
    <property type="evidence" value="ECO:0007669"/>
    <property type="project" value="InterPro"/>
</dbReference>
<dbReference type="AlphaFoldDB" id="A0A542ZKH6"/>
<keyword evidence="1" id="KW-1133">Transmembrane helix</keyword>
<organism evidence="2 3">
    <name type="scientific">Oryzihumus leptocrescens</name>
    <dbReference type="NCBI Taxonomy" id="297536"/>
    <lineage>
        <taxon>Bacteria</taxon>
        <taxon>Bacillati</taxon>
        <taxon>Actinomycetota</taxon>
        <taxon>Actinomycetes</taxon>
        <taxon>Micrococcales</taxon>
        <taxon>Intrasporangiaceae</taxon>
        <taxon>Oryzihumus</taxon>
    </lineage>
</organism>
<dbReference type="InterPro" id="IPR003425">
    <property type="entry name" value="CCB3/YggT"/>
</dbReference>
<feature type="transmembrane region" description="Helical" evidence="1">
    <location>
        <begin position="75"/>
        <end position="92"/>
    </location>
</feature>
<keyword evidence="3" id="KW-1185">Reference proteome</keyword>
<keyword evidence="1" id="KW-0812">Transmembrane</keyword>
<name>A0A542ZKH6_9MICO</name>
<evidence type="ECO:0000256" key="1">
    <source>
        <dbReference type="SAM" id="Phobius"/>
    </source>
</evidence>
<gene>
    <name evidence="2" type="ORF">FB474_2261</name>
</gene>
<feature type="transmembrane region" description="Helical" evidence="1">
    <location>
        <begin position="12"/>
        <end position="31"/>
    </location>
</feature>
<evidence type="ECO:0000313" key="2">
    <source>
        <dbReference type="EMBL" id="TQL60861.1"/>
    </source>
</evidence>
<dbReference type="Pfam" id="PF02325">
    <property type="entry name" value="CCB3_YggT"/>
    <property type="match status" value="1"/>
</dbReference>
<dbReference type="RefSeq" id="WP_141788710.1">
    <property type="nucleotide sequence ID" value="NZ_BAAAKX010000007.1"/>
</dbReference>